<dbReference type="Proteomes" id="UP000229362">
    <property type="component" value="Unassembled WGS sequence"/>
</dbReference>
<gene>
    <name evidence="4" type="primary">tpiA</name>
    <name evidence="4" type="ORF">COU33_02565</name>
</gene>
<dbReference type="GO" id="GO:0004807">
    <property type="term" value="F:triose-phosphate isomerase activity"/>
    <property type="evidence" value="ECO:0007669"/>
    <property type="project" value="UniProtKB-UniRule"/>
</dbReference>
<dbReference type="GO" id="GO:0005829">
    <property type="term" value="C:cytosol"/>
    <property type="evidence" value="ECO:0007669"/>
    <property type="project" value="TreeGrafter"/>
</dbReference>
<dbReference type="PANTHER" id="PTHR21139:SF42">
    <property type="entry name" value="TRIOSEPHOSPHATE ISOMERASE"/>
    <property type="match status" value="1"/>
</dbReference>
<evidence type="ECO:0000313" key="4">
    <source>
        <dbReference type="EMBL" id="PIT86532.1"/>
    </source>
</evidence>
<dbReference type="PANTHER" id="PTHR21139">
    <property type="entry name" value="TRIOSEPHOSPHATE ISOMERASE"/>
    <property type="match status" value="1"/>
</dbReference>
<keyword evidence="2 3" id="KW-0413">Isomerase</keyword>
<dbReference type="SUPFAM" id="SSF51351">
    <property type="entry name" value="Triosephosphate isomerase (TIM)"/>
    <property type="match status" value="1"/>
</dbReference>
<reference evidence="5" key="1">
    <citation type="submission" date="2017-09" db="EMBL/GenBank/DDBJ databases">
        <title>Depth-based differentiation of microbial function through sediment-hosted aquifers and enrichment of novel symbionts in the deep terrestrial subsurface.</title>
        <authorList>
            <person name="Probst A.J."/>
            <person name="Ladd B."/>
            <person name="Jarett J.K."/>
            <person name="Geller-Mcgrath D.E."/>
            <person name="Sieber C.M.K."/>
            <person name="Emerson J.B."/>
            <person name="Anantharaman K."/>
            <person name="Thomas B.C."/>
            <person name="Malmstrom R."/>
            <person name="Stieglmeier M."/>
            <person name="Klingl A."/>
            <person name="Woyke T."/>
            <person name="Ryan C.M."/>
            <person name="Banfield J.F."/>
        </authorList>
    </citation>
    <scope>NUCLEOTIDE SEQUENCE [LARGE SCALE GENOMIC DNA]</scope>
</reference>
<dbReference type="GO" id="GO:0019563">
    <property type="term" value="P:glycerol catabolic process"/>
    <property type="evidence" value="ECO:0007669"/>
    <property type="project" value="TreeGrafter"/>
</dbReference>
<dbReference type="EMBL" id="PFBZ01000112">
    <property type="protein sequence ID" value="PIT86532.1"/>
    <property type="molecule type" value="Genomic_DNA"/>
</dbReference>
<dbReference type="UniPathway" id="UPA00138"/>
<dbReference type="InterPro" id="IPR000652">
    <property type="entry name" value="Triosephosphate_isomerase"/>
</dbReference>
<dbReference type="CDD" id="cd00311">
    <property type="entry name" value="TIM"/>
    <property type="match status" value="1"/>
</dbReference>
<keyword evidence="3" id="KW-0312">Gluconeogenesis</keyword>
<dbReference type="NCBIfam" id="TIGR00419">
    <property type="entry name" value="tim"/>
    <property type="match status" value="1"/>
</dbReference>
<evidence type="ECO:0000256" key="3">
    <source>
        <dbReference type="RuleBase" id="RU363013"/>
    </source>
</evidence>
<dbReference type="GO" id="GO:0006094">
    <property type="term" value="P:gluconeogenesis"/>
    <property type="evidence" value="ECO:0007669"/>
    <property type="project" value="UniProtKB-UniPathway"/>
</dbReference>
<accession>A0A2M6W169</accession>
<dbReference type="GO" id="GO:0046166">
    <property type="term" value="P:glyceraldehyde-3-phosphate biosynthetic process"/>
    <property type="evidence" value="ECO:0007669"/>
    <property type="project" value="TreeGrafter"/>
</dbReference>
<dbReference type="UniPathway" id="UPA00109">
    <property type="reaction ID" value="UER00189"/>
</dbReference>
<comment type="similarity">
    <text evidence="1 3">Belongs to the triosephosphate isomerase family.</text>
</comment>
<comment type="pathway">
    <text evidence="3">Carbohydrate degradation; glycolysis; D-glyceraldehyde 3-phosphate from glycerone phosphate: step 1/1.</text>
</comment>
<comment type="subunit">
    <text evidence="3">Homodimer.</text>
</comment>
<dbReference type="InterPro" id="IPR013785">
    <property type="entry name" value="Aldolase_TIM"/>
</dbReference>
<keyword evidence="3" id="KW-0324">Glycolysis</keyword>
<comment type="subcellular location">
    <subcellularLocation>
        <location evidence="3">Cytoplasm</location>
    </subcellularLocation>
</comment>
<dbReference type="Pfam" id="PF00121">
    <property type="entry name" value="TIM"/>
    <property type="match status" value="1"/>
</dbReference>
<organism evidence="4 5">
    <name type="scientific">Candidatus Magasanikbacteria bacterium CG10_big_fil_rev_8_21_14_0_10_43_6</name>
    <dbReference type="NCBI Taxonomy" id="1974650"/>
    <lineage>
        <taxon>Bacteria</taxon>
        <taxon>Candidatus Magasanikiibacteriota</taxon>
    </lineage>
</organism>
<keyword evidence="3" id="KW-0963">Cytoplasm</keyword>
<proteinExistence type="inferred from homology"/>
<evidence type="ECO:0000256" key="2">
    <source>
        <dbReference type="ARBA" id="ARBA00023235"/>
    </source>
</evidence>
<dbReference type="PROSITE" id="PS51440">
    <property type="entry name" value="TIM_2"/>
    <property type="match status" value="1"/>
</dbReference>
<dbReference type="Gene3D" id="3.20.20.70">
    <property type="entry name" value="Aldolase class I"/>
    <property type="match status" value="1"/>
</dbReference>
<sequence length="249" mass="26837">MKYIFANWKMYLDNEESIALASKIAEEEYDTNALRVAIFPTMLSLSAVVDLVTDTEIAVGAQHVAWSPAGAYTGAVSATFVHAAGASYTLVGHSERRHVFGETNADVRQRLEAAIEAGLTPILCVGETQQDLDEGKRKYRLQRQLQKALEGLKLGEQGLFVAYEPVWAISKGGNGVPCTPEDAADVHQWLAVEIASYGFTDVPLLYGGSVNAQNVVSYLELEGVDGVLVGSASCTYEKFSPLLTAAVTM</sequence>
<protein>
    <recommendedName>
        <fullName evidence="3">Triosephosphate isomerase</fullName>
        <ecNumber evidence="3">5.3.1.1</ecNumber>
    </recommendedName>
</protein>
<dbReference type="EC" id="5.3.1.1" evidence="3"/>
<dbReference type="GO" id="GO:0006096">
    <property type="term" value="P:glycolytic process"/>
    <property type="evidence" value="ECO:0007669"/>
    <property type="project" value="UniProtKB-UniRule"/>
</dbReference>
<dbReference type="InterPro" id="IPR035990">
    <property type="entry name" value="TIM_sf"/>
</dbReference>
<dbReference type="AlphaFoldDB" id="A0A2M6W169"/>
<name>A0A2M6W169_9BACT</name>
<evidence type="ECO:0000313" key="5">
    <source>
        <dbReference type="Proteomes" id="UP000229362"/>
    </source>
</evidence>
<comment type="pathway">
    <text evidence="3">Carbohydrate biosynthesis; gluconeogenesis.</text>
</comment>
<evidence type="ECO:0000256" key="1">
    <source>
        <dbReference type="ARBA" id="ARBA00007422"/>
    </source>
</evidence>
<comment type="caution">
    <text evidence="4">The sequence shown here is derived from an EMBL/GenBank/DDBJ whole genome shotgun (WGS) entry which is preliminary data.</text>
</comment>
<comment type="catalytic activity">
    <reaction evidence="3">
        <text>D-glyceraldehyde 3-phosphate = dihydroxyacetone phosphate</text>
        <dbReference type="Rhea" id="RHEA:18585"/>
        <dbReference type="ChEBI" id="CHEBI:57642"/>
        <dbReference type="ChEBI" id="CHEBI:59776"/>
        <dbReference type="EC" id="5.3.1.1"/>
    </reaction>
</comment>